<sequence length="93" mass="10418">MKRAKQNKAVALKYQPEKDGAPRVMAKGQGKVAEKIIELARKHNIHIHPDPDLIEVLSQLDLNAEIPPDLYLVVAELLAFVYSLNSDSSYHKS</sequence>
<accession>A0A8J6NSG7</accession>
<dbReference type="Proteomes" id="UP000605201">
    <property type="component" value="Unassembled WGS sequence"/>
</dbReference>
<dbReference type="AlphaFoldDB" id="A0A8J6NSG7"/>
<protein>
    <submittedName>
        <fullName evidence="2">EscU/YscU/HrcU family type III secretion system export apparatus switch protein</fullName>
    </submittedName>
</protein>
<dbReference type="PANTHER" id="PTHR30531">
    <property type="entry name" value="FLAGELLAR BIOSYNTHETIC PROTEIN FLHB"/>
    <property type="match status" value="1"/>
</dbReference>
<dbReference type="GO" id="GO:0009306">
    <property type="term" value="P:protein secretion"/>
    <property type="evidence" value="ECO:0007669"/>
    <property type="project" value="InterPro"/>
</dbReference>
<dbReference type="SUPFAM" id="SSF160544">
    <property type="entry name" value="EscU C-terminal domain-like"/>
    <property type="match status" value="1"/>
</dbReference>
<evidence type="ECO:0000313" key="3">
    <source>
        <dbReference type="Proteomes" id="UP000605201"/>
    </source>
</evidence>
<dbReference type="EMBL" id="JACNIG010000117">
    <property type="protein sequence ID" value="MBC8431158.1"/>
    <property type="molecule type" value="Genomic_DNA"/>
</dbReference>
<dbReference type="InterPro" id="IPR029025">
    <property type="entry name" value="T3SS_substrate_exporter_C"/>
</dbReference>
<comment type="similarity">
    <text evidence="1">Belongs to the type III secretion exporter family.</text>
</comment>
<evidence type="ECO:0000256" key="1">
    <source>
        <dbReference type="ARBA" id="ARBA00010690"/>
    </source>
</evidence>
<proteinExistence type="inferred from homology"/>
<reference evidence="2 3" key="1">
    <citation type="submission" date="2020-08" db="EMBL/GenBank/DDBJ databases">
        <title>Bridging the membrane lipid divide: bacteria of the FCB group superphylum have the potential to synthesize archaeal ether lipids.</title>
        <authorList>
            <person name="Villanueva L."/>
            <person name="Von Meijenfeldt F.A.B."/>
            <person name="Westbye A.B."/>
            <person name="Yadav S."/>
            <person name="Hopmans E.C."/>
            <person name="Dutilh B.E."/>
            <person name="Sinninghe Damste J.S."/>
        </authorList>
    </citation>
    <scope>NUCLEOTIDE SEQUENCE [LARGE SCALE GENOMIC DNA]</scope>
    <source>
        <strain evidence="2">NIOZ-UU17</strain>
    </source>
</reference>
<evidence type="ECO:0000313" key="2">
    <source>
        <dbReference type="EMBL" id="MBC8431158.1"/>
    </source>
</evidence>
<gene>
    <name evidence="2" type="ORF">H8D96_04490</name>
</gene>
<organism evidence="2 3">
    <name type="scientific">Candidatus Desulfatibia vada</name>
    <dbReference type="NCBI Taxonomy" id="2841696"/>
    <lineage>
        <taxon>Bacteria</taxon>
        <taxon>Pseudomonadati</taxon>
        <taxon>Thermodesulfobacteriota</taxon>
        <taxon>Desulfobacteria</taxon>
        <taxon>Desulfobacterales</taxon>
        <taxon>Desulfobacterales incertae sedis</taxon>
        <taxon>Candidatus Desulfatibia</taxon>
    </lineage>
</organism>
<name>A0A8J6NSG7_9BACT</name>
<dbReference type="GO" id="GO:0005886">
    <property type="term" value="C:plasma membrane"/>
    <property type="evidence" value="ECO:0007669"/>
    <property type="project" value="TreeGrafter"/>
</dbReference>
<comment type="caution">
    <text evidence="2">The sequence shown here is derived from an EMBL/GenBank/DDBJ whole genome shotgun (WGS) entry which is preliminary data.</text>
</comment>
<dbReference type="PANTHER" id="PTHR30531:SF12">
    <property type="entry name" value="FLAGELLAR BIOSYNTHETIC PROTEIN FLHB"/>
    <property type="match status" value="1"/>
</dbReference>
<dbReference type="InterPro" id="IPR006135">
    <property type="entry name" value="T3SS_substrate_exporter"/>
</dbReference>
<dbReference type="Pfam" id="PF01312">
    <property type="entry name" value="Bac_export_2"/>
    <property type="match status" value="1"/>
</dbReference>
<dbReference type="Gene3D" id="3.40.1690.10">
    <property type="entry name" value="secretion proteins EscU"/>
    <property type="match status" value="1"/>
</dbReference>